<keyword evidence="2" id="KW-1185">Reference proteome</keyword>
<name>A0A9Q1ILE9_SYNKA</name>
<organism evidence="1 2">
    <name type="scientific">Synaphobranchus kaupii</name>
    <name type="common">Kaup's arrowtooth eel</name>
    <dbReference type="NCBI Taxonomy" id="118154"/>
    <lineage>
        <taxon>Eukaryota</taxon>
        <taxon>Metazoa</taxon>
        <taxon>Chordata</taxon>
        <taxon>Craniata</taxon>
        <taxon>Vertebrata</taxon>
        <taxon>Euteleostomi</taxon>
        <taxon>Actinopterygii</taxon>
        <taxon>Neopterygii</taxon>
        <taxon>Teleostei</taxon>
        <taxon>Anguilliformes</taxon>
        <taxon>Synaphobranchidae</taxon>
        <taxon>Synaphobranchus</taxon>
    </lineage>
</organism>
<reference evidence="1" key="1">
    <citation type="journal article" date="2023" name="Science">
        <title>Genome structures resolve the early diversification of teleost fishes.</title>
        <authorList>
            <person name="Parey E."/>
            <person name="Louis A."/>
            <person name="Montfort J."/>
            <person name="Bouchez O."/>
            <person name="Roques C."/>
            <person name="Iampietro C."/>
            <person name="Lluch J."/>
            <person name="Castinel A."/>
            <person name="Donnadieu C."/>
            <person name="Desvignes T."/>
            <person name="Floi Bucao C."/>
            <person name="Jouanno E."/>
            <person name="Wen M."/>
            <person name="Mejri S."/>
            <person name="Dirks R."/>
            <person name="Jansen H."/>
            <person name="Henkel C."/>
            <person name="Chen W.J."/>
            <person name="Zahm M."/>
            <person name="Cabau C."/>
            <person name="Klopp C."/>
            <person name="Thompson A.W."/>
            <person name="Robinson-Rechavi M."/>
            <person name="Braasch I."/>
            <person name="Lecointre G."/>
            <person name="Bobe J."/>
            <person name="Postlethwait J.H."/>
            <person name="Berthelot C."/>
            <person name="Roest Crollius H."/>
            <person name="Guiguen Y."/>
        </authorList>
    </citation>
    <scope>NUCLEOTIDE SEQUENCE</scope>
    <source>
        <strain evidence="1">WJC10195</strain>
    </source>
</reference>
<sequence>MTVQGAEKARPLRMEIPCRLEHSPPDPLLPGASGWGDNGVALAYGWCAVDGAPRRCPGANIPQMTVFSCLVKLQEDIRQS</sequence>
<comment type="caution">
    <text evidence="1">The sequence shown here is derived from an EMBL/GenBank/DDBJ whole genome shotgun (WGS) entry which is preliminary data.</text>
</comment>
<dbReference type="AlphaFoldDB" id="A0A9Q1ILE9"/>
<accession>A0A9Q1ILE9</accession>
<proteinExistence type="predicted"/>
<evidence type="ECO:0000313" key="1">
    <source>
        <dbReference type="EMBL" id="KAJ8343840.1"/>
    </source>
</evidence>
<dbReference type="EMBL" id="JAINUF010000013">
    <property type="protein sequence ID" value="KAJ8343840.1"/>
    <property type="molecule type" value="Genomic_DNA"/>
</dbReference>
<gene>
    <name evidence="1" type="ORF">SKAU_G00311690</name>
</gene>
<dbReference type="Proteomes" id="UP001152622">
    <property type="component" value="Chromosome 13"/>
</dbReference>
<evidence type="ECO:0000313" key="2">
    <source>
        <dbReference type="Proteomes" id="UP001152622"/>
    </source>
</evidence>
<protein>
    <submittedName>
        <fullName evidence="1">Uncharacterized protein</fullName>
    </submittedName>
</protein>